<protein>
    <submittedName>
        <fullName evidence="2">Tetratricopeptide repeat domain protein</fullName>
    </submittedName>
</protein>
<proteinExistence type="predicted"/>
<gene>
    <name evidence="2" type="ORF">RFI_32903</name>
</gene>
<dbReference type="InterPro" id="IPR011990">
    <property type="entry name" value="TPR-like_helical_dom_sf"/>
</dbReference>
<dbReference type="EMBL" id="ASPP01029289">
    <property type="protein sequence ID" value="ETO04494.1"/>
    <property type="molecule type" value="Genomic_DNA"/>
</dbReference>
<dbReference type="InterPro" id="IPR019734">
    <property type="entry name" value="TPR_rpt"/>
</dbReference>
<keyword evidence="1" id="KW-0802">TPR repeat</keyword>
<dbReference type="Pfam" id="PF13424">
    <property type="entry name" value="TPR_12"/>
    <property type="match status" value="1"/>
</dbReference>
<evidence type="ECO:0000313" key="2">
    <source>
        <dbReference type="EMBL" id="ETO04494.1"/>
    </source>
</evidence>
<dbReference type="PROSITE" id="PS50005">
    <property type="entry name" value="TPR"/>
    <property type="match status" value="1"/>
</dbReference>
<dbReference type="AlphaFoldDB" id="X6LS87"/>
<reference evidence="2 3" key="1">
    <citation type="journal article" date="2013" name="Curr. Biol.">
        <title>The Genome of the Foraminiferan Reticulomyxa filosa.</title>
        <authorList>
            <person name="Glockner G."/>
            <person name="Hulsmann N."/>
            <person name="Schleicher M."/>
            <person name="Noegel A.A."/>
            <person name="Eichinger L."/>
            <person name="Gallinger C."/>
            <person name="Pawlowski J."/>
            <person name="Sierra R."/>
            <person name="Euteneuer U."/>
            <person name="Pillet L."/>
            <person name="Moustafa A."/>
            <person name="Platzer M."/>
            <person name="Groth M."/>
            <person name="Szafranski K."/>
            <person name="Schliwa M."/>
        </authorList>
    </citation>
    <scope>NUCLEOTIDE SEQUENCE [LARGE SCALE GENOMIC DNA]</scope>
</reference>
<evidence type="ECO:0000313" key="3">
    <source>
        <dbReference type="Proteomes" id="UP000023152"/>
    </source>
</evidence>
<feature type="repeat" description="TPR" evidence="1">
    <location>
        <begin position="95"/>
        <end position="128"/>
    </location>
</feature>
<feature type="non-terminal residue" evidence="2">
    <location>
        <position position="168"/>
    </location>
</feature>
<organism evidence="2 3">
    <name type="scientific">Reticulomyxa filosa</name>
    <dbReference type="NCBI Taxonomy" id="46433"/>
    <lineage>
        <taxon>Eukaryota</taxon>
        <taxon>Sar</taxon>
        <taxon>Rhizaria</taxon>
        <taxon>Retaria</taxon>
        <taxon>Foraminifera</taxon>
        <taxon>Monothalamids</taxon>
        <taxon>Reticulomyxidae</taxon>
        <taxon>Reticulomyxa</taxon>
    </lineage>
</organism>
<comment type="caution">
    <text evidence="2">The sequence shown here is derived from an EMBL/GenBank/DDBJ whole genome shotgun (WGS) entry which is preliminary data.</text>
</comment>
<sequence length="168" mass="19962">MHLDIDFNQVCKLAFKAYYSDLFQTAIGYSHYAYSLMEQNPNIKDSINYKTLADSYHILGFSYLKIYEVKKGFYWLKKELDIHSNMSKVKDEDLRECLHNLGYIYYKLRQYDTSIDYCKRALSMVATSDINDSQIGHLYTMLAIAYFRTEQFDKGQECFEKSLEIYLK</sequence>
<name>X6LS87_RETFI</name>
<dbReference type="Gene3D" id="1.25.40.10">
    <property type="entry name" value="Tetratricopeptide repeat domain"/>
    <property type="match status" value="1"/>
</dbReference>
<keyword evidence="3" id="KW-1185">Reference proteome</keyword>
<dbReference type="SUPFAM" id="SSF48452">
    <property type="entry name" value="TPR-like"/>
    <property type="match status" value="1"/>
</dbReference>
<evidence type="ECO:0000256" key="1">
    <source>
        <dbReference type="PROSITE-ProRule" id="PRU00339"/>
    </source>
</evidence>
<dbReference type="SMART" id="SM00028">
    <property type="entry name" value="TPR"/>
    <property type="match status" value="2"/>
</dbReference>
<dbReference type="Proteomes" id="UP000023152">
    <property type="component" value="Unassembled WGS sequence"/>
</dbReference>
<accession>X6LS87</accession>